<reference evidence="2" key="1">
    <citation type="submission" date="2023-10" db="EMBL/GenBank/DDBJ databases">
        <title>Genome assemblies of two species of porcelain crab, Petrolisthes cinctipes and Petrolisthes manimaculis (Anomura: Porcellanidae).</title>
        <authorList>
            <person name="Angst P."/>
        </authorList>
    </citation>
    <scope>NUCLEOTIDE SEQUENCE</scope>
    <source>
        <strain evidence="2">PB745_01</strain>
        <tissue evidence="2">Gill</tissue>
    </source>
</reference>
<dbReference type="Proteomes" id="UP001286313">
    <property type="component" value="Unassembled WGS sequence"/>
</dbReference>
<dbReference type="AlphaFoldDB" id="A0AAE1F7S1"/>
<evidence type="ECO:0000313" key="2">
    <source>
        <dbReference type="EMBL" id="KAK3869204.1"/>
    </source>
</evidence>
<evidence type="ECO:0000256" key="1">
    <source>
        <dbReference type="ARBA" id="ARBA00009884"/>
    </source>
</evidence>
<name>A0AAE1F7S1_PETCI</name>
<gene>
    <name evidence="2" type="ORF">Pcinc_025488</name>
</gene>
<proteinExistence type="inferred from homology"/>
<evidence type="ECO:0000313" key="3">
    <source>
        <dbReference type="Proteomes" id="UP001286313"/>
    </source>
</evidence>
<comment type="caution">
    <text evidence="2">The sequence shown here is derived from an EMBL/GenBank/DDBJ whole genome shotgun (WGS) entry which is preliminary data.</text>
</comment>
<accession>A0AAE1F7S1</accession>
<dbReference type="PANTHER" id="PTHR11679">
    <property type="entry name" value="VESICLE PROTEIN SORTING-ASSOCIATED"/>
    <property type="match status" value="1"/>
</dbReference>
<protein>
    <recommendedName>
        <fullName evidence="4">Sec1 family domain-containing protein 2</fullName>
    </recommendedName>
</protein>
<dbReference type="GO" id="GO:0016192">
    <property type="term" value="P:vesicle-mediated transport"/>
    <property type="evidence" value="ECO:0007669"/>
    <property type="project" value="InterPro"/>
</dbReference>
<dbReference type="InterPro" id="IPR001619">
    <property type="entry name" value="Sec1-like"/>
</dbReference>
<keyword evidence="3" id="KW-1185">Reference proteome</keyword>
<organism evidence="2 3">
    <name type="scientific">Petrolisthes cinctipes</name>
    <name type="common">Flat porcelain crab</name>
    <dbReference type="NCBI Taxonomy" id="88211"/>
    <lineage>
        <taxon>Eukaryota</taxon>
        <taxon>Metazoa</taxon>
        <taxon>Ecdysozoa</taxon>
        <taxon>Arthropoda</taxon>
        <taxon>Crustacea</taxon>
        <taxon>Multicrustacea</taxon>
        <taxon>Malacostraca</taxon>
        <taxon>Eumalacostraca</taxon>
        <taxon>Eucarida</taxon>
        <taxon>Decapoda</taxon>
        <taxon>Pleocyemata</taxon>
        <taxon>Anomura</taxon>
        <taxon>Galatheoidea</taxon>
        <taxon>Porcellanidae</taxon>
        <taxon>Petrolisthes</taxon>
    </lineage>
</organism>
<comment type="similarity">
    <text evidence="1">Belongs to the STXBP/unc-18/SEC1 family.</text>
</comment>
<evidence type="ECO:0008006" key="4">
    <source>
        <dbReference type="Google" id="ProtNLM"/>
    </source>
</evidence>
<sequence>MEGVSAGVVSEAWWSEACKKMKNAVVFLDPPVTESLHWSGGLDRLAQAGAKNVKEFSSFEHGNEGDKKAVFLMSESVLGITATILRDIVQASRFQYCVVISCAHPCVLSYARYGGREADENTLLAELERDVLTWMGNMNYTVEVLYFPLVVVPYSKSLFFTPLFSKLQPLLQSDVPRLTKLNQAMAKSEKVRSLENLGEVEFSHLPHDLRVLIRQLVSCVHSLLQGMNAREEIYTLGHTARIIGTELDAFTPARLRRKTASNKVSLVLVDRSLDVVGAASHGGGKTGTLMGRILDLLPRLPGHQIDSAVNMSPLCSVHPSAEWTLVPGCLAPQGREEEDRGGQVLKSLITASEKETLTLINKHVLEAACRKKHDSDDDDGGEGRITVDKLQNNIQQFASDVDAFTDNAGLLQQGLAAVECLSDPRFSHLDQLLSLEKSITQSFSDPDETPPFTQIFQVLKTRKSHGVSLDEVLSLMMYTVSLGGPEVLSQRDEYTLVNLLSQALVEDRENLSDTLMNLVGEEVDEVSALKTAQSVAEQLHALASARQHLTNYRQVHRSGNSVQPAEYQGLLRRLVRDCLTAPQGEITDLEYKSAGFKDLIKTGFRLFVSVSKPMPRDAQTMLLYVIGGVSAGEVRELEHEVASISPSCRVVLASSHLTYAQDMITRILKPNPYLQ</sequence>
<dbReference type="SUPFAM" id="SSF56815">
    <property type="entry name" value="Sec1/munc18-like (SM) proteins"/>
    <property type="match status" value="1"/>
</dbReference>
<dbReference type="EMBL" id="JAWQEG010002869">
    <property type="protein sequence ID" value="KAK3869204.1"/>
    <property type="molecule type" value="Genomic_DNA"/>
</dbReference>
<dbReference type="InterPro" id="IPR036045">
    <property type="entry name" value="Sec1-like_sf"/>
</dbReference>
<dbReference type="Pfam" id="PF00995">
    <property type="entry name" value="Sec1"/>
    <property type="match status" value="1"/>
</dbReference>